<reference evidence="2" key="1">
    <citation type="journal article" date="2016" name="Nat. Biotechnol.">
        <title>Sequencing wild and cultivated cassava and related species reveals extensive interspecific hybridization and genetic diversity.</title>
        <authorList>
            <person name="Bredeson J.V."/>
            <person name="Lyons J.B."/>
            <person name="Prochnik S.E."/>
            <person name="Wu G.A."/>
            <person name="Ha C.M."/>
            <person name="Edsinger-Gonzales E."/>
            <person name="Grimwood J."/>
            <person name="Schmutz J."/>
            <person name="Rabbi I.Y."/>
            <person name="Egesi C."/>
            <person name="Nauluvula P."/>
            <person name="Lebot V."/>
            <person name="Ndunguru J."/>
            <person name="Mkamilo G."/>
            <person name="Bart R.S."/>
            <person name="Setter T.L."/>
            <person name="Gleadow R.M."/>
            <person name="Kulakow P."/>
            <person name="Ferguson M.E."/>
            <person name="Rounsley S."/>
            <person name="Rokhsar D.S."/>
        </authorList>
    </citation>
    <scope>NUCLEOTIDE SEQUENCE [LARGE SCALE GENOMIC DNA]</scope>
    <source>
        <strain evidence="2">cv. AM560-2</strain>
    </source>
</reference>
<proteinExistence type="predicted"/>
<comment type="caution">
    <text evidence="1">The sequence shown here is derived from an EMBL/GenBank/DDBJ whole genome shotgun (WGS) entry which is preliminary data.</text>
</comment>
<dbReference type="Proteomes" id="UP000091857">
    <property type="component" value="Chromosome 11"/>
</dbReference>
<protein>
    <submittedName>
        <fullName evidence="1">Uncharacterized protein</fullName>
    </submittedName>
</protein>
<dbReference type="EMBL" id="CM004397">
    <property type="protein sequence ID" value="KAG8644653.1"/>
    <property type="molecule type" value="Genomic_DNA"/>
</dbReference>
<name>A0ACB7GWB9_MANES</name>
<accession>A0ACB7GWB9</accession>
<gene>
    <name evidence="1" type="ORF">MANES_11G152098v8</name>
</gene>
<organism evidence="1 2">
    <name type="scientific">Manihot esculenta</name>
    <name type="common">Cassava</name>
    <name type="synonym">Jatropha manihot</name>
    <dbReference type="NCBI Taxonomy" id="3983"/>
    <lineage>
        <taxon>Eukaryota</taxon>
        <taxon>Viridiplantae</taxon>
        <taxon>Streptophyta</taxon>
        <taxon>Embryophyta</taxon>
        <taxon>Tracheophyta</taxon>
        <taxon>Spermatophyta</taxon>
        <taxon>Magnoliopsida</taxon>
        <taxon>eudicotyledons</taxon>
        <taxon>Gunneridae</taxon>
        <taxon>Pentapetalae</taxon>
        <taxon>rosids</taxon>
        <taxon>fabids</taxon>
        <taxon>Malpighiales</taxon>
        <taxon>Euphorbiaceae</taxon>
        <taxon>Crotonoideae</taxon>
        <taxon>Manihoteae</taxon>
        <taxon>Manihot</taxon>
    </lineage>
</organism>
<evidence type="ECO:0000313" key="1">
    <source>
        <dbReference type="EMBL" id="KAG8644653.1"/>
    </source>
</evidence>
<sequence>MPPRVGNRSRGRGVRTARLADIGRPPRDPTVAPPPLEGVADHELSESREGHGESVSHGVESGAYPTTPSPSSAPAVAPPVAPAAPPFVPPVAPAHPFQINADLGAFVAQVVTAAVTAKPRDPWEIVDHARRLGAYDFEGSSDADIADKWLKKMLKVFELMKLTDPEKVENVHGLLQGKADAWFDGIRRRHGVRLTWDQFIHEFRQEYLSESYRKGKQDAFFRLFQGSLSIREYVDKFEDLYCFVSDILPSEEAKCDRFRQGLHVNIRSSLTWFRGNNFRELVEAALNVEKVKQEEKEYEQKISRKHLQGSQGFRERPTKRGSSSFQSQAGYSGSGRGSFVNTEQQVARPQSSQSSVAQPAGSSFGAQKRGQGQGYDSGFEQRKRHVPQCATCGKHHAGECRKFDRGCFECGSSGHFKRDCPLLIARDSGSQQGSVAPQNLRYGVTPSQGVPTAQVGPGTSRASGATSSSQPRPMMQPGRPRTQAKVFAMTQQEARASPEVVTGEDPASRIDTRGPPAT</sequence>
<evidence type="ECO:0000313" key="2">
    <source>
        <dbReference type="Proteomes" id="UP000091857"/>
    </source>
</evidence>
<keyword evidence="2" id="KW-1185">Reference proteome</keyword>